<reference evidence="1" key="1">
    <citation type="submission" date="2019-03" db="EMBL/GenBank/DDBJ databases">
        <title>Lake Tanganyika Metagenome-Assembled Genomes (MAGs).</title>
        <authorList>
            <person name="Tran P."/>
        </authorList>
    </citation>
    <scope>NUCLEOTIDE SEQUENCE</scope>
    <source>
        <strain evidence="1">K_DeepCast_150m_m2_040</strain>
    </source>
</reference>
<accession>A0A937XHG4</accession>
<evidence type="ECO:0000313" key="2">
    <source>
        <dbReference type="Proteomes" id="UP000779900"/>
    </source>
</evidence>
<proteinExistence type="predicted"/>
<organism evidence="1 2">
    <name type="scientific">candidate division WOR-3 bacterium</name>
    <dbReference type="NCBI Taxonomy" id="2052148"/>
    <lineage>
        <taxon>Bacteria</taxon>
        <taxon>Bacteria division WOR-3</taxon>
    </lineage>
</organism>
<sequence length="224" mass="24272">MSKFETMLALCVLAATVLVGCKQPSGLAGNDVHIASTETTYCFVANDTNLTGYVSKYMDGQTPNGWYTMTPGSIIERGLEEVGGYVYPKTYGYCVFEVPEFESPAEVLVCTLYYKQKEHVGSLNLVFNWLSGISSWTPTAGVLWNAIDTSSYALAPAQGVQADGWCKLALSGQGCAWLEDYANSGGGSFPTGWKFSVGIAGWYTRVWGVTDDAVAPYMKVVYSQ</sequence>
<dbReference type="Proteomes" id="UP000779900">
    <property type="component" value="Unassembled WGS sequence"/>
</dbReference>
<name>A0A937XHG4_UNCW3</name>
<comment type="caution">
    <text evidence="1">The sequence shown here is derived from an EMBL/GenBank/DDBJ whole genome shotgun (WGS) entry which is preliminary data.</text>
</comment>
<dbReference type="EMBL" id="VGIR01000102">
    <property type="protein sequence ID" value="MBM3332569.1"/>
    <property type="molecule type" value="Genomic_DNA"/>
</dbReference>
<dbReference type="AlphaFoldDB" id="A0A937XHG4"/>
<evidence type="ECO:0000313" key="1">
    <source>
        <dbReference type="EMBL" id="MBM3332569.1"/>
    </source>
</evidence>
<protein>
    <submittedName>
        <fullName evidence="1">Uncharacterized protein</fullName>
    </submittedName>
</protein>
<gene>
    <name evidence="1" type="ORF">FJY68_12115</name>
</gene>
<dbReference type="PROSITE" id="PS51257">
    <property type="entry name" value="PROKAR_LIPOPROTEIN"/>
    <property type="match status" value="1"/>
</dbReference>